<proteinExistence type="predicted"/>
<accession>A0A2P2NZ33</accession>
<dbReference type="AlphaFoldDB" id="A0A2P2NZ33"/>
<organism evidence="1">
    <name type="scientific">Rhizophora mucronata</name>
    <name type="common">Asiatic mangrove</name>
    <dbReference type="NCBI Taxonomy" id="61149"/>
    <lineage>
        <taxon>Eukaryota</taxon>
        <taxon>Viridiplantae</taxon>
        <taxon>Streptophyta</taxon>
        <taxon>Embryophyta</taxon>
        <taxon>Tracheophyta</taxon>
        <taxon>Spermatophyta</taxon>
        <taxon>Magnoliopsida</taxon>
        <taxon>eudicotyledons</taxon>
        <taxon>Gunneridae</taxon>
        <taxon>Pentapetalae</taxon>
        <taxon>rosids</taxon>
        <taxon>fabids</taxon>
        <taxon>Malpighiales</taxon>
        <taxon>Rhizophoraceae</taxon>
        <taxon>Rhizophora</taxon>
    </lineage>
</organism>
<name>A0A2P2NZ33_RHIMU</name>
<sequence>MTIRGLISKKQNVKGENIISYLTSGAFLESRLQEIRIGRHNCHKDANPSSPMVQ</sequence>
<dbReference type="EMBL" id="GGEC01067157">
    <property type="protein sequence ID" value="MBX47641.1"/>
    <property type="molecule type" value="Transcribed_RNA"/>
</dbReference>
<protein>
    <submittedName>
        <fullName evidence="1">Uncharacterized protein</fullName>
    </submittedName>
</protein>
<evidence type="ECO:0000313" key="1">
    <source>
        <dbReference type="EMBL" id="MBX47641.1"/>
    </source>
</evidence>
<reference evidence="1" key="1">
    <citation type="submission" date="2018-02" db="EMBL/GenBank/DDBJ databases">
        <title>Rhizophora mucronata_Transcriptome.</title>
        <authorList>
            <person name="Meera S.P."/>
            <person name="Sreeshan A."/>
            <person name="Augustine A."/>
        </authorList>
    </citation>
    <scope>NUCLEOTIDE SEQUENCE</scope>
    <source>
        <tissue evidence="1">Leaf</tissue>
    </source>
</reference>